<gene>
    <name evidence="2" type="ORF">ACFPZN_44875</name>
</gene>
<proteinExistence type="predicted"/>
<comment type="caution">
    <text evidence="2">The sequence shown here is derived from an EMBL/GenBank/DDBJ whole genome shotgun (WGS) entry which is preliminary data.</text>
</comment>
<dbReference type="Proteomes" id="UP001596074">
    <property type="component" value="Unassembled WGS sequence"/>
</dbReference>
<protein>
    <recommendedName>
        <fullName evidence="4">Secreted protein</fullName>
    </recommendedName>
</protein>
<dbReference type="EMBL" id="JBHSON010000097">
    <property type="protein sequence ID" value="MFC5752791.1"/>
    <property type="molecule type" value="Genomic_DNA"/>
</dbReference>
<sequence length="172" mass="18557">MRRAMSYVAPWALVTALAVALSWLGVRDVVRGAISDRSAPPPVTGPVIHASPTLGTPAARDDPDGDGTASGTLSPSPTPTPTPTRSKRERERGGNVRSYSTHGGRAALAFTDRDGVRLVSATPNPGHETRVTRAEGWLRVDFVDSEHTSSVIASWYEHDPIVRVYEYGTRQR</sequence>
<dbReference type="RefSeq" id="WP_378289145.1">
    <property type="nucleotide sequence ID" value="NZ_JBHSON010000097.1"/>
</dbReference>
<evidence type="ECO:0000313" key="2">
    <source>
        <dbReference type="EMBL" id="MFC5752791.1"/>
    </source>
</evidence>
<evidence type="ECO:0008006" key="4">
    <source>
        <dbReference type="Google" id="ProtNLM"/>
    </source>
</evidence>
<evidence type="ECO:0000256" key="1">
    <source>
        <dbReference type="SAM" id="MobiDB-lite"/>
    </source>
</evidence>
<accession>A0ABW1AE44</accession>
<name>A0ABW1AE44_9ACTN</name>
<organism evidence="2 3">
    <name type="scientific">Actinomadura rugatobispora</name>
    <dbReference type="NCBI Taxonomy" id="1994"/>
    <lineage>
        <taxon>Bacteria</taxon>
        <taxon>Bacillati</taxon>
        <taxon>Actinomycetota</taxon>
        <taxon>Actinomycetes</taxon>
        <taxon>Streptosporangiales</taxon>
        <taxon>Thermomonosporaceae</taxon>
        <taxon>Actinomadura</taxon>
    </lineage>
</organism>
<evidence type="ECO:0000313" key="3">
    <source>
        <dbReference type="Proteomes" id="UP001596074"/>
    </source>
</evidence>
<keyword evidence="3" id="KW-1185">Reference proteome</keyword>
<feature type="region of interest" description="Disordered" evidence="1">
    <location>
        <begin position="35"/>
        <end position="101"/>
    </location>
</feature>
<reference evidence="3" key="1">
    <citation type="journal article" date="2019" name="Int. J. Syst. Evol. Microbiol.">
        <title>The Global Catalogue of Microorganisms (GCM) 10K type strain sequencing project: providing services to taxonomists for standard genome sequencing and annotation.</title>
        <authorList>
            <consortium name="The Broad Institute Genomics Platform"/>
            <consortium name="The Broad Institute Genome Sequencing Center for Infectious Disease"/>
            <person name="Wu L."/>
            <person name="Ma J."/>
        </authorList>
    </citation>
    <scope>NUCLEOTIDE SEQUENCE [LARGE SCALE GENOMIC DNA]</scope>
    <source>
        <strain evidence="3">KCTC 42087</strain>
    </source>
</reference>